<evidence type="ECO:0000313" key="3">
    <source>
        <dbReference type="EMBL" id="CAF3643152.1"/>
    </source>
</evidence>
<protein>
    <recommendedName>
        <fullName evidence="1">GH18 domain-containing protein</fullName>
    </recommendedName>
</protein>
<sequence>MLKSLNSWVLFRCPSRSTFNEQMQQCVNKWAVSDIFPLDTDPQFRRVANFIMATPAPNSYNEEMHPRQFSLPSSVTKLMESISIQKREQSYDNQKSSLKIDSSNRIDEISSKKEGSGVLWSNSYPIMRLSDTPVLERKKYTDGKSNGRNTFKSLPVNENELKYKKVCYYTNWSQYRPGLGKFSPENIDPFLCTHIVYAFAYINNKTLLLTKVEENDEDLYRRVNKLKTRNPNLKTLLGVGGWNMKSDAFSAVVRIRYISILSYIRKHDFDGLETDWEFPGIRGGNSDDKYYFTAFLRVSKHSKEAIFLILNDNNVFKEFKEAALAQSLVTGKSRLLLAAAVAAGREIVANAYEIEKISK</sequence>
<dbReference type="PANTHER" id="PTHR11177:SF317">
    <property type="entry name" value="CHITINASE 12-RELATED"/>
    <property type="match status" value="1"/>
</dbReference>
<dbReference type="GO" id="GO:0005975">
    <property type="term" value="P:carbohydrate metabolic process"/>
    <property type="evidence" value="ECO:0007669"/>
    <property type="project" value="InterPro"/>
</dbReference>
<dbReference type="GO" id="GO:0006032">
    <property type="term" value="P:chitin catabolic process"/>
    <property type="evidence" value="ECO:0007669"/>
    <property type="project" value="TreeGrafter"/>
</dbReference>
<comment type="caution">
    <text evidence="2">The sequence shown here is derived from an EMBL/GenBank/DDBJ whole genome shotgun (WGS) entry which is preliminary data.</text>
</comment>
<dbReference type="InterPro" id="IPR011583">
    <property type="entry name" value="Chitinase_II/V-like_cat"/>
</dbReference>
<organism evidence="2 4">
    <name type="scientific">Didymodactylos carnosus</name>
    <dbReference type="NCBI Taxonomy" id="1234261"/>
    <lineage>
        <taxon>Eukaryota</taxon>
        <taxon>Metazoa</taxon>
        <taxon>Spiralia</taxon>
        <taxon>Gnathifera</taxon>
        <taxon>Rotifera</taxon>
        <taxon>Eurotatoria</taxon>
        <taxon>Bdelloidea</taxon>
        <taxon>Philodinida</taxon>
        <taxon>Philodinidae</taxon>
        <taxon>Didymodactylos</taxon>
    </lineage>
</organism>
<dbReference type="SUPFAM" id="SSF51445">
    <property type="entry name" value="(Trans)glycosidases"/>
    <property type="match status" value="1"/>
</dbReference>
<dbReference type="InterPro" id="IPR017853">
    <property type="entry name" value="GH"/>
</dbReference>
<dbReference type="PROSITE" id="PS51910">
    <property type="entry name" value="GH18_2"/>
    <property type="match status" value="1"/>
</dbReference>
<accession>A0A8S2DCF7</accession>
<dbReference type="GO" id="GO:0004568">
    <property type="term" value="F:chitinase activity"/>
    <property type="evidence" value="ECO:0007669"/>
    <property type="project" value="TreeGrafter"/>
</dbReference>
<feature type="domain" description="GH18" evidence="1">
    <location>
        <begin position="163"/>
        <end position="359"/>
    </location>
</feature>
<name>A0A8S2DCF7_9BILA</name>
<proteinExistence type="predicted"/>
<dbReference type="SMART" id="SM00636">
    <property type="entry name" value="Glyco_18"/>
    <property type="match status" value="1"/>
</dbReference>
<evidence type="ECO:0000259" key="1">
    <source>
        <dbReference type="PROSITE" id="PS51910"/>
    </source>
</evidence>
<dbReference type="Gene3D" id="3.20.20.80">
    <property type="entry name" value="Glycosidases"/>
    <property type="match status" value="1"/>
</dbReference>
<dbReference type="InterPro" id="IPR050314">
    <property type="entry name" value="Glycosyl_Hydrlase_18"/>
</dbReference>
<dbReference type="Proteomes" id="UP000682733">
    <property type="component" value="Unassembled WGS sequence"/>
</dbReference>
<reference evidence="2" key="1">
    <citation type="submission" date="2021-02" db="EMBL/GenBank/DDBJ databases">
        <authorList>
            <person name="Nowell W R."/>
        </authorList>
    </citation>
    <scope>NUCLEOTIDE SEQUENCE</scope>
</reference>
<dbReference type="GO" id="GO:0008061">
    <property type="term" value="F:chitin binding"/>
    <property type="evidence" value="ECO:0007669"/>
    <property type="project" value="InterPro"/>
</dbReference>
<dbReference type="GO" id="GO:0005576">
    <property type="term" value="C:extracellular region"/>
    <property type="evidence" value="ECO:0007669"/>
    <property type="project" value="TreeGrafter"/>
</dbReference>
<dbReference type="AlphaFoldDB" id="A0A8S2DCF7"/>
<dbReference type="EMBL" id="CAJNOK010002395">
    <property type="protein sequence ID" value="CAF0858178.1"/>
    <property type="molecule type" value="Genomic_DNA"/>
</dbReference>
<dbReference type="PANTHER" id="PTHR11177">
    <property type="entry name" value="CHITINASE"/>
    <property type="match status" value="1"/>
</dbReference>
<evidence type="ECO:0000313" key="4">
    <source>
        <dbReference type="Proteomes" id="UP000677228"/>
    </source>
</evidence>
<dbReference type="Pfam" id="PF00704">
    <property type="entry name" value="Glyco_hydro_18"/>
    <property type="match status" value="1"/>
</dbReference>
<gene>
    <name evidence="2" type="ORF">OVA965_LOCUS7497</name>
    <name evidence="3" type="ORF">TMI583_LOCUS7492</name>
</gene>
<dbReference type="EMBL" id="CAJOBA010002395">
    <property type="protein sequence ID" value="CAF3643152.1"/>
    <property type="molecule type" value="Genomic_DNA"/>
</dbReference>
<evidence type="ECO:0000313" key="2">
    <source>
        <dbReference type="EMBL" id="CAF0858178.1"/>
    </source>
</evidence>
<dbReference type="Proteomes" id="UP000677228">
    <property type="component" value="Unassembled WGS sequence"/>
</dbReference>
<dbReference type="InterPro" id="IPR001223">
    <property type="entry name" value="Glyco_hydro18_cat"/>
</dbReference>